<protein>
    <submittedName>
        <fullName evidence="1">Anti-sigma factor</fullName>
    </submittedName>
</protein>
<gene>
    <name evidence="1" type="ORF">uav_035</name>
</gene>
<accession>A0A975UWZ8</accession>
<proteinExistence type="predicted"/>
<sequence length="123" mass="13590">MTDASFDLYVADKLRRKADNARERGIEFNMTFQAMKNILSAKKCHYTGLALTKPRMGSMPLRGSDLTIDRIDCSKGYVRGNVVACSYAANQLKAQVEKAGVPGLKMGVKIFAKTIKRIEEGAK</sequence>
<evidence type="ECO:0000313" key="1">
    <source>
        <dbReference type="EMBL" id="QYW06563.1"/>
    </source>
</evidence>
<name>A0A975UWZ8_9CAUD</name>
<dbReference type="Gene3D" id="3.30.40.220">
    <property type="match status" value="1"/>
</dbReference>
<organism evidence="1 2">
    <name type="scientific">Pseudomonas phage UAVern</name>
    <dbReference type="NCBI Taxonomy" id="2856997"/>
    <lineage>
        <taxon>Viruses</taxon>
        <taxon>Duplodnaviria</taxon>
        <taxon>Heunggongvirae</taxon>
        <taxon>Uroviricota</taxon>
        <taxon>Caudoviricetes</taxon>
        <taxon>Vandenendeviridae</taxon>
        <taxon>Gorskivirinae</taxon>
        <taxon>Uavernvirus</taxon>
        <taxon>Uavernvirus uavern</taxon>
    </lineage>
</organism>
<dbReference type="EMBL" id="MZ605293">
    <property type="protein sequence ID" value="QYW06563.1"/>
    <property type="molecule type" value="Genomic_DNA"/>
</dbReference>
<dbReference type="Proteomes" id="UP001058093">
    <property type="component" value="Segment"/>
</dbReference>
<reference evidence="1" key="1">
    <citation type="submission" date="2021-07" db="EMBL/GenBank/DDBJ databases">
        <title>Complete genome sequence and phylogenomic analysis of the two lytic bacteriophage isolated from terrestrial biotopes of Antarctica.</title>
        <authorList>
            <person name="Holovan V."/>
            <person name="Rabalski L."/>
            <person name="Zlatohurska M."/>
            <person name="Andriichuk O."/>
            <person name="Budzanivska I."/>
            <person name="Shevchenko O."/>
            <person name="Gupalo A."/>
        </authorList>
    </citation>
    <scope>NUCLEOTIDE SEQUENCE</scope>
</reference>
<keyword evidence="2" id="KW-1185">Reference proteome</keyword>
<evidence type="ECO:0000313" key="2">
    <source>
        <dbReference type="Proteomes" id="UP001058093"/>
    </source>
</evidence>